<dbReference type="Gene3D" id="3.40.720.10">
    <property type="entry name" value="Alkaline Phosphatase, subunit A"/>
    <property type="match status" value="1"/>
</dbReference>
<dbReference type="Proteomes" id="UP001556631">
    <property type="component" value="Unassembled WGS sequence"/>
</dbReference>
<organism evidence="2 3">
    <name type="scientific">Nocardioides eburneus</name>
    <dbReference type="NCBI Taxonomy" id="3231482"/>
    <lineage>
        <taxon>Bacteria</taxon>
        <taxon>Bacillati</taxon>
        <taxon>Actinomycetota</taxon>
        <taxon>Actinomycetes</taxon>
        <taxon>Propionibacteriales</taxon>
        <taxon>Nocardioidaceae</taxon>
        <taxon>Nocardioides</taxon>
    </lineage>
</organism>
<evidence type="ECO:0000256" key="1">
    <source>
        <dbReference type="SAM" id="SignalP"/>
    </source>
</evidence>
<feature type="signal peptide" evidence="1">
    <location>
        <begin position="1"/>
        <end position="29"/>
    </location>
</feature>
<gene>
    <name evidence="2" type="ORF">AB3X52_11495</name>
</gene>
<feature type="chain" id="PRO_5045574287" evidence="1">
    <location>
        <begin position="30"/>
        <end position="352"/>
    </location>
</feature>
<dbReference type="PROSITE" id="PS51257">
    <property type="entry name" value="PROKAR_LIPOPROTEIN"/>
    <property type="match status" value="1"/>
</dbReference>
<proteinExistence type="predicted"/>
<keyword evidence="3" id="KW-1185">Reference proteome</keyword>
<dbReference type="PANTHER" id="PTHR10151:SF120">
    <property type="entry name" value="BIS(5'-ADENOSYL)-TRIPHOSPHATASE"/>
    <property type="match status" value="1"/>
</dbReference>
<dbReference type="Pfam" id="PF01663">
    <property type="entry name" value="Phosphodiest"/>
    <property type="match status" value="1"/>
</dbReference>
<sequence>MDRRSLLALPVSATLAATLAVGGCGSSQAGPGPEPDRARVVSARVPAARPDPSVRVLAISVDGLNPAALTKLGAKRLPHFYRLIRHGASTLNARTEYEQNVTLPNHTGMMTGRRITASQGGHGVTWDDDRPRMTVAKAAGHFVSSVFTVVHRAGGTTALFSTKPKFRLYDRSWPVAITRFHVDTAQTALVRSAVRDLVTKQRPFTFLHVSLPDQAGHAYGGMSARYLTAVRRTDAQLGLVLTALDRHPALKRRTVVILTADHGFLKGSHSHTPRVYADYRVPFVVWGKGVAKGRDLYALNPAYQRPGTRRPTYAPARQPVRNGDVADLALDLLGLRPVPGSILDRKQNLRVR</sequence>
<dbReference type="EMBL" id="JBFPJR010000018">
    <property type="protein sequence ID" value="MEX0428245.1"/>
    <property type="molecule type" value="Genomic_DNA"/>
</dbReference>
<comment type="caution">
    <text evidence="2">The sequence shown here is derived from an EMBL/GenBank/DDBJ whole genome shotgun (WGS) entry which is preliminary data.</text>
</comment>
<keyword evidence="1" id="KW-0732">Signal</keyword>
<dbReference type="RefSeq" id="WP_367994214.1">
    <property type="nucleotide sequence ID" value="NZ_JBFPJR010000018.1"/>
</dbReference>
<evidence type="ECO:0000313" key="2">
    <source>
        <dbReference type="EMBL" id="MEX0428245.1"/>
    </source>
</evidence>
<dbReference type="InterPro" id="IPR002591">
    <property type="entry name" value="Phosphodiest/P_Trfase"/>
</dbReference>
<dbReference type="PANTHER" id="PTHR10151">
    <property type="entry name" value="ECTONUCLEOTIDE PYROPHOSPHATASE/PHOSPHODIESTERASE"/>
    <property type="match status" value="1"/>
</dbReference>
<dbReference type="SUPFAM" id="SSF53649">
    <property type="entry name" value="Alkaline phosphatase-like"/>
    <property type="match status" value="1"/>
</dbReference>
<evidence type="ECO:0000313" key="3">
    <source>
        <dbReference type="Proteomes" id="UP001556631"/>
    </source>
</evidence>
<dbReference type="InterPro" id="IPR017850">
    <property type="entry name" value="Alkaline_phosphatase_core_sf"/>
</dbReference>
<accession>A0ABV3T1V7</accession>
<protein>
    <submittedName>
        <fullName evidence="2">Alkaline phosphatase family protein</fullName>
    </submittedName>
</protein>
<name>A0ABV3T1V7_9ACTN</name>
<reference evidence="2 3" key="1">
    <citation type="submission" date="2024-07" db="EMBL/GenBank/DDBJ databases">
        <authorList>
            <person name="Lee S."/>
            <person name="Kang M."/>
        </authorList>
    </citation>
    <scope>NUCLEOTIDE SEQUENCE [LARGE SCALE GENOMIC DNA]</scope>
    <source>
        <strain evidence="2 3">DS6</strain>
    </source>
</reference>